<evidence type="ECO:0008006" key="3">
    <source>
        <dbReference type="Google" id="ProtNLM"/>
    </source>
</evidence>
<dbReference type="EMBL" id="MTEI01000002">
    <property type="protein sequence ID" value="OQW89133.1"/>
    <property type="molecule type" value="Genomic_DNA"/>
</dbReference>
<reference evidence="1 2" key="1">
    <citation type="submission" date="2017-01" db="EMBL/GenBank/DDBJ databases">
        <title>Novel large sulfur bacteria in the metagenomes of groundwater-fed chemosynthetic microbial mats in the Lake Huron basin.</title>
        <authorList>
            <person name="Sharrar A.M."/>
            <person name="Flood B.E."/>
            <person name="Bailey J.V."/>
            <person name="Jones D.S."/>
            <person name="Biddanda B."/>
            <person name="Ruberg S.A."/>
            <person name="Marcus D.N."/>
            <person name="Dick G.J."/>
        </authorList>
    </citation>
    <scope>NUCLEOTIDE SEQUENCE [LARGE SCALE GENOMIC DNA]</scope>
    <source>
        <strain evidence="1">A7</strain>
    </source>
</reference>
<gene>
    <name evidence="1" type="ORF">BWK72_04005</name>
</gene>
<evidence type="ECO:0000313" key="1">
    <source>
        <dbReference type="EMBL" id="OQW89133.1"/>
    </source>
</evidence>
<protein>
    <recommendedName>
        <fullName evidence="3">Lipoprotein</fullName>
    </recommendedName>
</protein>
<dbReference type="PROSITE" id="PS51257">
    <property type="entry name" value="PROKAR_LIPOPROTEIN"/>
    <property type="match status" value="1"/>
</dbReference>
<dbReference type="AlphaFoldDB" id="A0A1W9KWV4"/>
<sequence length="71" mass="8285">MMARQFAHMFFYLLIVPFGLTACTTQAWYDGMQRRAENQCDSQPPGAREDCLARLNKKTYDAYEKDRASQK</sequence>
<evidence type="ECO:0000313" key="2">
    <source>
        <dbReference type="Proteomes" id="UP000192505"/>
    </source>
</evidence>
<name>A0A1W9KWV4_9BURK</name>
<proteinExistence type="predicted"/>
<accession>A0A1W9KWV4</accession>
<comment type="caution">
    <text evidence="1">The sequence shown here is derived from an EMBL/GenBank/DDBJ whole genome shotgun (WGS) entry which is preliminary data.</text>
</comment>
<organism evidence="1 2">
    <name type="scientific">Rhodoferax ferrireducens</name>
    <dbReference type="NCBI Taxonomy" id="192843"/>
    <lineage>
        <taxon>Bacteria</taxon>
        <taxon>Pseudomonadati</taxon>
        <taxon>Pseudomonadota</taxon>
        <taxon>Betaproteobacteria</taxon>
        <taxon>Burkholderiales</taxon>
        <taxon>Comamonadaceae</taxon>
        <taxon>Rhodoferax</taxon>
    </lineage>
</organism>
<dbReference type="Proteomes" id="UP000192505">
    <property type="component" value="Unassembled WGS sequence"/>
</dbReference>